<accession>A0A0B3SI69</accession>
<keyword evidence="2" id="KW-1185">Reference proteome</keyword>
<dbReference type="EMBL" id="JSUQ01000028">
    <property type="protein sequence ID" value="KHQ50284.1"/>
    <property type="molecule type" value="Genomic_DNA"/>
</dbReference>
<reference evidence="1 2" key="1">
    <citation type="submission" date="2014-10" db="EMBL/GenBank/DDBJ databases">
        <title>Genome sequence of Ponticoccus sp. strain UMTAT08 isolated from clonal culture of toxic dinoflagellate Alexandrium tamiyavanichii.</title>
        <authorList>
            <person name="Gan H.Y."/>
            <person name="Muhd D.-D."/>
            <person name="Mohd Noor M.E."/>
            <person name="Yeong Y.S."/>
            <person name="Usup G."/>
        </authorList>
    </citation>
    <scope>NUCLEOTIDE SEQUENCE [LARGE SCALE GENOMIC DNA]</scope>
    <source>
        <strain evidence="1 2">UMTAT08</strain>
    </source>
</reference>
<dbReference type="Proteomes" id="UP000030960">
    <property type="component" value="Unassembled WGS sequence"/>
</dbReference>
<evidence type="ECO:0000313" key="2">
    <source>
        <dbReference type="Proteomes" id="UP000030960"/>
    </source>
</evidence>
<comment type="caution">
    <text evidence="1">The sequence shown here is derived from an EMBL/GenBank/DDBJ whole genome shotgun (WGS) entry which is preliminary data.</text>
</comment>
<organism evidence="1 2">
    <name type="scientific">Mameliella alba</name>
    <dbReference type="NCBI Taxonomy" id="561184"/>
    <lineage>
        <taxon>Bacteria</taxon>
        <taxon>Pseudomonadati</taxon>
        <taxon>Pseudomonadota</taxon>
        <taxon>Alphaproteobacteria</taxon>
        <taxon>Rhodobacterales</taxon>
        <taxon>Roseobacteraceae</taxon>
        <taxon>Mameliella</taxon>
    </lineage>
</organism>
<evidence type="ECO:0000313" key="1">
    <source>
        <dbReference type="EMBL" id="KHQ50284.1"/>
    </source>
</evidence>
<dbReference type="AlphaFoldDB" id="A0A0B3SI69"/>
<sequence length="51" mass="5690">MPQTVDEQLAEIRAEQEAQAARLAALEGRQRMQDAEVSRLRSQLAGVRGVR</sequence>
<name>A0A0B3SI69_9RHOB</name>
<protein>
    <submittedName>
        <fullName evidence="1">Uncharacterized protein</fullName>
    </submittedName>
</protein>
<proteinExistence type="predicted"/>
<dbReference type="RefSeq" id="WP_190285490.1">
    <property type="nucleotide sequence ID" value="NZ_JSUQ01000028.1"/>
</dbReference>
<gene>
    <name evidence="1" type="ORF">OA50_05132</name>
</gene>